<evidence type="ECO:0000313" key="5">
    <source>
        <dbReference type="EMBL" id="KAE9306939.1"/>
    </source>
</evidence>
<name>A0A6A3JU23_9STRA</name>
<dbReference type="OrthoDB" id="10575786at2759"/>
<protein>
    <submittedName>
        <fullName evidence="4">Uncharacterized protein</fullName>
    </submittedName>
</protein>
<feature type="compositionally biased region" description="Basic and acidic residues" evidence="2">
    <location>
        <begin position="156"/>
        <end position="174"/>
    </location>
</feature>
<dbReference type="AlphaFoldDB" id="A0A6A3JU23"/>
<dbReference type="EMBL" id="QXFU01001966">
    <property type="protein sequence ID" value="KAE8992522.1"/>
    <property type="molecule type" value="Genomic_DNA"/>
</dbReference>
<gene>
    <name evidence="4" type="ORF">PR001_g19991</name>
    <name evidence="3" type="ORF">PR002_g20519</name>
    <name evidence="5" type="ORF">PR003_g21123</name>
</gene>
<evidence type="ECO:0000313" key="3">
    <source>
        <dbReference type="EMBL" id="KAE8992522.1"/>
    </source>
</evidence>
<keyword evidence="1" id="KW-0175">Coiled coil</keyword>
<accession>A0A6A3JU23</accession>
<keyword evidence="7" id="KW-1185">Reference proteome</keyword>
<dbReference type="EMBL" id="QXFT01001949">
    <property type="protein sequence ID" value="KAE9306939.1"/>
    <property type="molecule type" value="Genomic_DNA"/>
</dbReference>
<comment type="caution">
    <text evidence="4">The sequence shown here is derived from an EMBL/GenBank/DDBJ whole genome shotgun (WGS) entry which is preliminary data.</text>
</comment>
<reference evidence="6 8" key="1">
    <citation type="submission" date="2018-09" db="EMBL/GenBank/DDBJ databases">
        <title>Genomic investigation of the strawberry pathogen Phytophthora fragariae indicates pathogenicity is determined by transcriptional variation in three key races.</title>
        <authorList>
            <person name="Adams T.M."/>
            <person name="Armitage A.D."/>
            <person name="Sobczyk M.K."/>
            <person name="Bates H.J."/>
            <person name="Dunwell J.M."/>
            <person name="Nellist C.F."/>
            <person name="Harrison R.J."/>
        </authorList>
    </citation>
    <scope>NUCLEOTIDE SEQUENCE [LARGE SCALE GENOMIC DNA]</scope>
    <source>
        <strain evidence="4 6">SCRP249</strain>
        <strain evidence="3 8">SCRP324</strain>
        <strain evidence="5 7">SCRP333</strain>
    </source>
</reference>
<evidence type="ECO:0000313" key="6">
    <source>
        <dbReference type="Proteomes" id="UP000429607"/>
    </source>
</evidence>
<dbReference type="Proteomes" id="UP000435112">
    <property type="component" value="Unassembled WGS sequence"/>
</dbReference>
<organism evidence="4 6">
    <name type="scientific">Phytophthora rubi</name>
    <dbReference type="NCBI Taxonomy" id="129364"/>
    <lineage>
        <taxon>Eukaryota</taxon>
        <taxon>Sar</taxon>
        <taxon>Stramenopiles</taxon>
        <taxon>Oomycota</taxon>
        <taxon>Peronosporomycetes</taxon>
        <taxon>Peronosporales</taxon>
        <taxon>Peronosporaceae</taxon>
        <taxon>Phytophthora</taxon>
    </lineage>
</organism>
<evidence type="ECO:0000256" key="1">
    <source>
        <dbReference type="SAM" id="Coils"/>
    </source>
</evidence>
<dbReference type="Proteomes" id="UP000434957">
    <property type="component" value="Unassembled WGS sequence"/>
</dbReference>
<sequence>MSEFSQLRLGRELEESKRTIAQLKQQLAATEQLLQQERVAREYAERAAQQAANAAEVATRAAVEASRHHSMPAPVVVQSDKLFTRTESGDCEMEDVSDPQPRSRDHVVTVASAPMPKKYIGSTEARPASVSSKARGVGKKAPGPSIDNRQKMSLAEVRRAVQEDTERRMQERAKVFSSKK</sequence>
<feature type="coiled-coil region" evidence="1">
    <location>
        <begin position="6"/>
        <end position="40"/>
    </location>
</feature>
<evidence type="ECO:0000256" key="2">
    <source>
        <dbReference type="SAM" id="MobiDB-lite"/>
    </source>
</evidence>
<dbReference type="Proteomes" id="UP000429607">
    <property type="component" value="Unassembled WGS sequence"/>
</dbReference>
<evidence type="ECO:0000313" key="8">
    <source>
        <dbReference type="Proteomes" id="UP000435112"/>
    </source>
</evidence>
<evidence type="ECO:0000313" key="4">
    <source>
        <dbReference type="EMBL" id="KAE8995955.1"/>
    </source>
</evidence>
<evidence type="ECO:0000313" key="7">
    <source>
        <dbReference type="Proteomes" id="UP000434957"/>
    </source>
</evidence>
<feature type="region of interest" description="Disordered" evidence="2">
    <location>
        <begin position="111"/>
        <end position="180"/>
    </location>
</feature>
<proteinExistence type="predicted"/>
<dbReference type="EMBL" id="QXFV01001918">
    <property type="protein sequence ID" value="KAE8995955.1"/>
    <property type="molecule type" value="Genomic_DNA"/>
</dbReference>